<dbReference type="FunFam" id="1.10.10.60:FF:000001">
    <property type="entry name" value="MYB-related transcription factor"/>
    <property type="match status" value="1"/>
</dbReference>
<dbReference type="CDD" id="cd00167">
    <property type="entry name" value="SANT"/>
    <property type="match status" value="2"/>
</dbReference>
<evidence type="ECO:0000256" key="3">
    <source>
        <dbReference type="ARBA" id="ARBA00023125"/>
    </source>
</evidence>
<feature type="domain" description="HTH myb-type" evidence="7">
    <location>
        <begin position="62"/>
        <end position="116"/>
    </location>
</feature>
<dbReference type="PROSITE" id="PS50090">
    <property type="entry name" value="MYB_LIKE"/>
    <property type="match status" value="2"/>
</dbReference>
<feature type="region of interest" description="Disordered" evidence="5">
    <location>
        <begin position="118"/>
        <end position="140"/>
    </location>
</feature>
<accession>A0A2U1M4Y4</accession>
<evidence type="ECO:0000256" key="4">
    <source>
        <dbReference type="ARBA" id="ARBA00023242"/>
    </source>
</evidence>
<dbReference type="InterPro" id="IPR015495">
    <property type="entry name" value="Myb_TF_plants"/>
</dbReference>
<dbReference type="InterPro" id="IPR017930">
    <property type="entry name" value="Myb_dom"/>
</dbReference>
<dbReference type="GO" id="GO:0003677">
    <property type="term" value="F:DNA binding"/>
    <property type="evidence" value="ECO:0007669"/>
    <property type="project" value="UniProtKB-KW"/>
</dbReference>
<keyword evidence="9" id="KW-1185">Reference proteome</keyword>
<evidence type="ECO:0000256" key="5">
    <source>
        <dbReference type="SAM" id="MobiDB-lite"/>
    </source>
</evidence>
<feature type="compositionally biased region" description="Low complexity" evidence="5">
    <location>
        <begin position="172"/>
        <end position="186"/>
    </location>
</feature>
<evidence type="ECO:0000256" key="1">
    <source>
        <dbReference type="ARBA" id="ARBA00004123"/>
    </source>
</evidence>
<reference evidence="8 9" key="1">
    <citation type="journal article" date="2018" name="Mol. Plant">
        <title>The genome of Artemisia annua provides insight into the evolution of Asteraceae family and artemisinin biosynthesis.</title>
        <authorList>
            <person name="Shen Q."/>
            <person name="Zhang L."/>
            <person name="Liao Z."/>
            <person name="Wang S."/>
            <person name="Yan T."/>
            <person name="Shi P."/>
            <person name="Liu M."/>
            <person name="Fu X."/>
            <person name="Pan Q."/>
            <person name="Wang Y."/>
            <person name="Lv Z."/>
            <person name="Lu X."/>
            <person name="Zhang F."/>
            <person name="Jiang W."/>
            <person name="Ma Y."/>
            <person name="Chen M."/>
            <person name="Hao X."/>
            <person name="Li L."/>
            <person name="Tang Y."/>
            <person name="Lv G."/>
            <person name="Zhou Y."/>
            <person name="Sun X."/>
            <person name="Brodelius P.E."/>
            <person name="Rose J.K.C."/>
            <person name="Tang K."/>
        </authorList>
    </citation>
    <scope>NUCLEOTIDE SEQUENCE [LARGE SCALE GENOMIC DNA]</scope>
    <source>
        <strain evidence="9">cv. Huhao1</strain>
        <tissue evidence="8">Leaf</tissue>
    </source>
</reference>
<dbReference type="Pfam" id="PF00249">
    <property type="entry name" value="Myb_DNA-binding"/>
    <property type="match status" value="2"/>
</dbReference>
<keyword evidence="2" id="KW-0677">Repeat</keyword>
<dbReference type="Proteomes" id="UP000245207">
    <property type="component" value="Unassembled WGS sequence"/>
</dbReference>
<protein>
    <submittedName>
        <fullName evidence="8">Myb domain protein 15</fullName>
    </submittedName>
</protein>
<evidence type="ECO:0000313" key="8">
    <source>
        <dbReference type="EMBL" id="PWA56311.1"/>
    </source>
</evidence>
<evidence type="ECO:0000313" key="9">
    <source>
        <dbReference type="Proteomes" id="UP000245207"/>
    </source>
</evidence>
<dbReference type="EMBL" id="PKPP01006497">
    <property type="protein sequence ID" value="PWA56311.1"/>
    <property type="molecule type" value="Genomic_DNA"/>
</dbReference>
<organism evidence="8 9">
    <name type="scientific">Artemisia annua</name>
    <name type="common">Sweet wormwood</name>
    <dbReference type="NCBI Taxonomy" id="35608"/>
    <lineage>
        <taxon>Eukaryota</taxon>
        <taxon>Viridiplantae</taxon>
        <taxon>Streptophyta</taxon>
        <taxon>Embryophyta</taxon>
        <taxon>Tracheophyta</taxon>
        <taxon>Spermatophyta</taxon>
        <taxon>Magnoliopsida</taxon>
        <taxon>eudicotyledons</taxon>
        <taxon>Gunneridae</taxon>
        <taxon>Pentapetalae</taxon>
        <taxon>asterids</taxon>
        <taxon>campanulids</taxon>
        <taxon>Asterales</taxon>
        <taxon>Asteraceae</taxon>
        <taxon>Asteroideae</taxon>
        <taxon>Anthemideae</taxon>
        <taxon>Artemisiinae</taxon>
        <taxon>Artemisia</taxon>
    </lineage>
</organism>
<dbReference type="PANTHER" id="PTHR10641">
    <property type="entry name" value="MYB FAMILY TRANSCRIPTION FACTOR"/>
    <property type="match status" value="1"/>
</dbReference>
<dbReference type="SUPFAM" id="SSF46689">
    <property type="entry name" value="Homeodomain-like"/>
    <property type="match status" value="1"/>
</dbReference>
<feature type="domain" description="Myb-like" evidence="6">
    <location>
        <begin position="62"/>
        <end position="112"/>
    </location>
</feature>
<feature type="region of interest" description="Disordered" evidence="5">
    <location>
        <begin position="158"/>
        <end position="186"/>
    </location>
</feature>
<dbReference type="STRING" id="35608.A0A2U1M4Y4"/>
<feature type="domain" description="Myb-like" evidence="6">
    <location>
        <begin position="9"/>
        <end position="61"/>
    </location>
</feature>
<comment type="subcellular location">
    <subcellularLocation>
        <location evidence="1">Nucleus</location>
    </subcellularLocation>
</comment>
<dbReference type="OrthoDB" id="2143914at2759"/>
<dbReference type="InterPro" id="IPR009057">
    <property type="entry name" value="Homeodomain-like_sf"/>
</dbReference>
<feature type="domain" description="HTH myb-type" evidence="7">
    <location>
        <begin position="9"/>
        <end position="61"/>
    </location>
</feature>
<dbReference type="AlphaFoldDB" id="A0A2U1M4Y4"/>
<dbReference type="PANTHER" id="PTHR10641:SF1346">
    <property type="entry name" value="TRANSCRIPTION FACTOR MYB14"/>
    <property type="match status" value="1"/>
</dbReference>
<evidence type="ECO:0000259" key="6">
    <source>
        <dbReference type="PROSITE" id="PS50090"/>
    </source>
</evidence>
<sequence length="274" mass="31118">MGRAPCCEKMGLNKGPWSHEEDQILISYIQKNGHPNWRALPKHAGLLRCGKSCRLRWTNYLRPDIKRGNFSKEEEETIIHLHEKLGNRWSVIAAKLPGRTDNEIKNVWHTHLKKRLESHQTTTEVSKKRNTKSKCASKATSHEEQIVSQCLVQREDTDISTDKKRSTCNQPSSSESSSVTEATDSSNVARLEEIDHETFLDESFWSETLSGEGDDIVESNAITNVSLVEFPNTSSTIIGNGDNNGSYASYDTNGMDLWYDIFTRMEELPELPEF</sequence>
<keyword evidence="4" id="KW-0539">Nucleus</keyword>
<dbReference type="GO" id="GO:0005634">
    <property type="term" value="C:nucleus"/>
    <property type="evidence" value="ECO:0007669"/>
    <property type="project" value="UniProtKB-SubCell"/>
</dbReference>
<comment type="caution">
    <text evidence="8">The sequence shown here is derived from an EMBL/GenBank/DDBJ whole genome shotgun (WGS) entry which is preliminary data.</text>
</comment>
<dbReference type="SMART" id="SM00717">
    <property type="entry name" value="SANT"/>
    <property type="match status" value="2"/>
</dbReference>
<name>A0A2U1M4Y4_ARTAN</name>
<gene>
    <name evidence="8" type="ORF">CTI12_AA420020</name>
</gene>
<evidence type="ECO:0000259" key="7">
    <source>
        <dbReference type="PROSITE" id="PS51294"/>
    </source>
</evidence>
<dbReference type="Gene3D" id="1.10.10.60">
    <property type="entry name" value="Homeodomain-like"/>
    <property type="match status" value="2"/>
</dbReference>
<keyword evidence="3" id="KW-0238">DNA-binding</keyword>
<dbReference type="InterPro" id="IPR001005">
    <property type="entry name" value="SANT/Myb"/>
</dbReference>
<evidence type="ECO:0000256" key="2">
    <source>
        <dbReference type="ARBA" id="ARBA00022737"/>
    </source>
</evidence>
<dbReference type="PROSITE" id="PS51294">
    <property type="entry name" value="HTH_MYB"/>
    <property type="match status" value="2"/>
</dbReference>
<proteinExistence type="predicted"/>